<evidence type="ECO:0000256" key="5">
    <source>
        <dbReference type="ARBA" id="ARBA00022840"/>
    </source>
</evidence>
<dbReference type="PANTHER" id="PTHR42700:SF1">
    <property type="entry name" value="SULFATE ADENYLYLTRANSFERASE"/>
    <property type="match status" value="1"/>
</dbReference>
<evidence type="ECO:0000313" key="10">
    <source>
        <dbReference type="Proteomes" id="UP000242705"/>
    </source>
</evidence>
<dbReference type="Pfam" id="PF01583">
    <property type="entry name" value="APS_kinase"/>
    <property type="match status" value="1"/>
</dbReference>
<evidence type="ECO:0000256" key="4">
    <source>
        <dbReference type="ARBA" id="ARBA00022741"/>
    </source>
</evidence>
<dbReference type="GO" id="GO:0005524">
    <property type="term" value="F:ATP binding"/>
    <property type="evidence" value="ECO:0007669"/>
    <property type="project" value="UniProtKB-UniRule"/>
</dbReference>
<dbReference type="GO" id="GO:0005737">
    <property type="term" value="C:cytoplasm"/>
    <property type="evidence" value="ECO:0007669"/>
    <property type="project" value="TreeGrafter"/>
</dbReference>
<comment type="similarity">
    <text evidence="6 7">Belongs to the APS kinase family.</text>
</comment>
<dbReference type="Proteomes" id="UP000242705">
    <property type="component" value="Unassembled WGS sequence"/>
</dbReference>
<comment type="pathway">
    <text evidence="6 7">Sulfur metabolism; hydrogen sulfide biosynthesis; sulfite from sulfate: step 2/3.</text>
</comment>
<feature type="domain" description="APS kinase" evidence="8">
    <location>
        <begin position="20"/>
        <end position="167"/>
    </location>
</feature>
<dbReference type="GO" id="GO:0004781">
    <property type="term" value="F:sulfate adenylyltransferase (ATP) activity"/>
    <property type="evidence" value="ECO:0007669"/>
    <property type="project" value="TreeGrafter"/>
</dbReference>
<reference evidence="9 10" key="1">
    <citation type="journal article" date="2014" name="BMC Genomics">
        <title>Comparison of environmental and isolate Sulfobacillus genomes reveals diverse carbon, sulfur, nitrogen, and hydrogen metabolisms.</title>
        <authorList>
            <person name="Justice N.B."/>
            <person name="Norman A."/>
            <person name="Brown C.T."/>
            <person name="Singh A."/>
            <person name="Thomas B.C."/>
            <person name="Banfield J.F."/>
        </authorList>
    </citation>
    <scope>NUCLEOTIDE SEQUENCE [LARGE SCALE GENOMIC DNA]</scope>
    <source>
        <strain evidence="9">AMDSBA5</strain>
    </source>
</reference>
<proteinExistence type="inferred from homology"/>
<comment type="catalytic activity">
    <reaction evidence="1 6 7">
        <text>adenosine 5'-phosphosulfate + ATP = 3'-phosphoadenylyl sulfate + ADP + H(+)</text>
        <dbReference type="Rhea" id="RHEA:24152"/>
        <dbReference type="ChEBI" id="CHEBI:15378"/>
        <dbReference type="ChEBI" id="CHEBI:30616"/>
        <dbReference type="ChEBI" id="CHEBI:58243"/>
        <dbReference type="ChEBI" id="CHEBI:58339"/>
        <dbReference type="ChEBI" id="CHEBI:456216"/>
        <dbReference type="EC" id="2.7.1.25"/>
    </reaction>
</comment>
<dbReference type="EMBL" id="PXYX01000002">
    <property type="protein sequence ID" value="PSR29546.1"/>
    <property type="molecule type" value="Genomic_DNA"/>
</dbReference>
<evidence type="ECO:0000256" key="2">
    <source>
        <dbReference type="ARBA" id="ARBA00012121"/>
    </source>
</evidence>
<accession>A0A2T2X509</accession>
<sequence>MNIKKGADAVGYDERIDSRFVIWFTGLSGVGKSTLAQGLASRLKTLGYPTTVLDGDVLRRGLCQDLGFSPQDRHENIRRAGHVAKILVDAGVIVLSAFITPFEKDRQMLRQLFSPEQFIEVHVDCPLEICQQRDPKHLYQKAQAGLVREFTGISSPYERPLWPDLRIPTDKLNVTQSLDVIWQFLQDRYPLISPKHF</sequence>
<dbReference type="GO" id="GO:0019379">
    <property type="term" value="P:sulfate assimilation, phosphoadenylyl sulfate reduction by phosphoadenylyl-sulfate reductase (thioredoxin)"/>
    <property type="evidence" value="ECO:0007669"/>
    <property type="project" value="TreeGrafter"/>
</dbReference>
<comment type="caution">
    <text evidence="6">Lacks conserved residue(s) required for the propagation of feature annotation.</text>
</comment>
<evidence type="ECO:0000256" key="7">
    <source>
        <dbReference type="RuleBase" id="RU004347"/>
    </source>
</evidence>
<keyword evidence="3 6" id="KW-0808">Transferase</keyword>
<keyword evidence="6" id="KW-0597">Phosphoprotein</keyword>
<dbReference type="GO" id="GO:0004020">
    <property type="term" value="F:adenylylsulfate kinase activity"/>
    <property type="evidence" value="ECO:0007669"/>
    <property type="project" value="UniProtKB-UniRule"/>
</dbReference>
<evidence type="ECO:0000256" key="1">
    <source>
        <dbReference type="ARBA" id="ARBA00001823"/>
    </source>
</evidence>
<dbReference type="PANTHER" id="PTHR42700">
    <property type="entry name" value="SULFATE ADENYLYLTRANSFERASE"/>
    <property type="match status" value="1"/>
</dbReference>
<keyword evidence="4 6" id="KW-0547">Nucleotide-binding</keyword>
<protein>
    <recommendedName>
        <fullName evidence="2 6">Adenylyl-sulfate kinase</fullName>
        <ecNumber evidence="2 6">2.7.1.25</ecNumber>
    </recommendedName>
    <alternativeName>
        <fullName evidence="6">APS kinase</fullName>
    </alternativeName>
    <alternativeName>
        <fullName evidence="6">ATP adenosine-5'-phosphosulfate 3'-phosphotransferase</fullName>
    </alternativeName>
    <alternativeName>
        <fullName evidence="6">Adenosine-5'-phosphosulfate kinase</fullName>
    </alternativeName>
</protein>
<keyword evidence="6 7" id="KW-0418">Kinase</keyword>
<dbReference type="NCBIfam" id="NF003013">
    <property type="entry name" value="PRK03846.1"/>
    <property type="match status" value="1"/>
</dbReference>
<dbReference type="HAMAP" id="MF_00065">
    <property type="entry name" value="Adenylyl_sulf_kinase"/>
    <property type="match status" value="1"/>
</dbReference>
<dbReference type="InterPro" id="IPR059117">
    <property type="entry name" value="APS_kinase_dom"/>
</dbReference>
<dbReference type="EC" id="2.7.1.25" evidence="2 6"/>
<dbReference type="GO" id="GO:0010134">
    <property type="term" value="P:sulfate assimilation via adenylyl sulfate reduction"/>
    <property type="evidence" value="ECO:0007669"/>
    <property type="project" value="TreeGrafter"/>
</dbReference>
<dbReference type="InterPro" id="IPR002891">
    <property type="entry name" value="APS"/>
</dbReference>
<dbReference type="GO" id="GO:0070814">
    <property type="term" value="P:hydrogen sulfide biosynthetic process"/>
    <property type="evidence" value="ECO:0007669"/>
    <property type="project" value="UniProtKB-UniRule"/>
</dbReference>
<organism evidence="9 10">
    <name type="scientific">Sulfobacillus thermosulfidooxidans</name>
    <dbReference type="NCBI Taxonomy" id="28034"/>
    <lineage>
        <taxon>Bacteria</taxon>
        <taxon>Bacillati</taxon>
        <taxon>Bacillota</taxon>
        <taxon>Clostridia</taxon>
        <taxon>Eubacteriales</taxon>
        <taxon>Clostridiales Family XVII. Incertae Sedis</taxon>
        <taxon>Sulfobacillus</taxon>
    </lineage>
</organism>
<dbReference type="SUPFAM" id="SSF52540">
    <property type="entry name" value="P-loop containing nucleoside triphosphate hydrolases"/>
    <property type="match status" value="1"/>
</dbReference>
<dbReference type="CDD" id="cd02027">
    <property type="entry name" value="APSK"/>
    <property type="match status" value="1"/>
</dbReference>
<feature type="binding site" evidence="6">
    <location>
        <begin position="26"/>
        <end position="33"/>
    </location>
    <ligand>
        <name>ATP</name>
        <dbReference type="ChEBI" id="CHEBI:30616"/>
    </ligand>
</feature>
<dbReference type="Gene3D" id="3.40.50.300">
    <property type="entry name" value="P-loop containing nucleotide triphosphate hydrolases"/>
    <property type="match status" value="1"/>
</dbReference>
<comment type="function">
    <text evidence="6 7">Catalyzes the synthesis of activated sulfate.</text>
</comment>
<dbReference type="AlphaFoldDB" id="A0A2T2X509"/>
<evidence type="ECO:0000313" key="9">
    <source>
        <dbReference type="EMBL" id="PSR29546.1"/>
    </source>
</evidence>
<name>A0A2T2X509_SULTH</name>
<evidence type="ECO:0000259" key="8">
    <source>
        <dbReference type="Pfam" id="PF01583"/>
    </source>
</evidence>
<evidence type="ECO:0000256" key="6">
    <source>
        <dbReference type="HAMAP-Rule" id="MF_00065"/>
    </source>
</evidence>
<dbReference type="NCBIfam" id="TIGR00455">
    <property type="entry name" value="apsK"/>
    <property type="match status" value="1"/>
</dbReference>
<dbReference type="InterPro" id="IPR050512">
    <property type="entry name" value="Sulf_AdTrans/APS_kinase"/>
</dbReference>
<keyword evidence="5 6" id="KW-0067">ATP-binding</keyword>
<dbReference type="InterPro" id="IPR027417">
    <property type="entry name" value="P-loop_NTPase"/>
</dbReference>
<evidence type="ECO:0000256" key="3">
    <source>
        <dbReference type="ARBA" id="ARBA00022679"/>
    </source>
</evidence>
<dbReference type="UniPathway" id="UPA00140">
    <property type="reaction ID" value="UER00205"/>
</dbReference>
<gene>
    <name evidence="6 9" type="primary">cysC</name>
    <name evidence="9" type="ORF">C7B47_02170</name>
</gene>
<comment type="caution">
    <text evidence="9">The sequence shown here is derived from an EMBL/GenBank/DDBJ whole genome shotgun (WGS) entry which is preliminary data.</text>
</comment>